<organism evidence="2">
    <name type="scientific">Siphoviridae sp. ctyvQ1</name>
    <dbReference type="NCBI Taxonomy" id="2826525"/>
    <lineage>
        <taxon>Viruses</taxon>
        <taxon>Duplodnaviria</taxon>
        <taxon>Heunggongvirae</taxon>
        <taxon>Uroviricota</taxon>
        <taxon>Caudoviricetes</taxon>
    </lineage>
</organism>
<sequence length="709" mass="77354">MPKNSTNLGLRLYSTTDDTSESSQIWFAENFGYSNSNLTKIDDAIGSRPTNDGTGASGTWGIDISGSSDSAIHDGGGNDINSTYISDISIKDSVVTFTKGNGTQGTYTIPLAEYKKQTLLEAHPVGNLYMSIDSTSPAEMFGGTWEKIAQNRALMGASTAHPAGSTAEAGLPNITGSFSYGPFPNNNWMPIADKAGAFFVKPDNVTNTSQPAVAFSANVNAGVRLDFSASYSSSIYGNSTTVQPPAYYVYIWRKVANQVSMRFEHRDMKVQNGGVYRIKVDITPDDSFLLNGIKWSSSSKDVTIKPDEDDKYYATITISGQNTTPRITITASTAFDTASTSLVIENSVTGVMWNYSNPSSKLTRLTSNTDPNNFVTNENAIPEPVANIGTQGNYNSAFDNIAPWQGMTEWNVTEHGQPKYVKWEKSFTTTAHNVMVWIPKFYYKVVDDSSQKTRYYYVANYPKDGFELHPGSGRYIGKYQAGSFYGSFPGESPIINIDIGTARTKVKEIGNGWYVYDYATRCAVLLLYLVEFANFNSNVTLGVGNTDGSSNLTGTTDYFVGSGTSASSLSEFGGVKYREIENPYSIKFELVDGINVKNGSVWVSTNPNNNSSTDISNYINIGTRVKSNGYIMSLGYSEAAPWVFYPTSVGASSSTYVSAYTYYTDASNTAMTVSGANSNNLKSIFMHSVDDINNKQNYISTRIMFVPQN</sequence>
<feature type="domain" description="Baseplate structural protein Gp10 C-terminal" evidence="1">
    <location>
        <begin position="122"/>
        <end position="161"/>
    </location>
</feature>
<dbReference type="Pfam" id="PF21939">
    <property type="entry name" value="Gp10_C"/>
    <property type="match status" value="1"/>
</dbReference>
<accession>A0A8S5R074</accession>
<name>A0A8S5R074_9CAUD</name>
<dbReference type="InterPro" id="IPR053827">
    <property type="entry name" value="Gp10_C"/>
</dbReference>
<evidence type="ECO:0000313" key="2">
    <source>
        <dbReference type="EMBL" id="DAE24491.1"/>
    </source>
</evidence>
<reference evidence="2" key="1">
    <citation type="journal article" date="2021" name="Proc. Natl. Acad. Sci. U.S.A.">
        <title>A Catalog of Tens of Thousands of Viruses from Human Metagenomes Reveals Hidden Associations with Chronic Diseases.</title>
        <authorList>
            <person name="Tisza M.J."/>
            <person name="Buck C.B."/>
        </authorList>
    </citation>
    <scope>NUCLEOTIDE SEQUENCE</scope>
    <source>
        <strain evidence="2">CtyvQ1</strain>
    </source>
</reference>
<dbReference type="EMBL" id="BK015776">
    <property type="protein sequence ID" value="DAE24491.1"/>
    <property type="molecule type" value="Genomic_DNA"/>
</dbReference>
<proteinExistence type="predicted"/>
<protein>
    <submittedName>
        <fullName evidence="2">Tail collar fiber protein</fullName>
    </submittedName>
</protein>
<evidence type="ECO:0000259" key="1">
    <source>
        <dbReference type="Pfam" id="PF21939"/>
    </source>
</evidence>